<accession>A0ACB8FID5</accession>
<organism evidence="1 2">
    <name type="scientific">Sphaerodactylus townsendi</name>
    <dbReference type="NCBI Taxonomy" id="933632"/>
    <lineage>
        <taxon>Eukaryota</taxon>
        <taxon>Metazoa</taxon>
        <taxon>Chordata</taxon>
        <taxon>Craniata</taxon>
        <taxon>Vertebrata</taxon>
        <taxon>Euteleostomi</taxon>
        <taxon>Lepidosauria</taxon>
        <taxon>Squamata</taxon>
        <taxon>Bifurcata</taxon>
        <taxon>Gekkota</taxon>
        <taxon>Sphaerodactylidae</taxon>
        <taxon>Sphaerodactylus</taxon>
    </lineage>
</organism>
<proteinExistence type="predicted"/>
<sequence>MRSFILLLLMADSRRCNAPLLSIPNGEHEKPREPSAGTAQHLQPADRPSPPCHQRQQQPPPSPIPAARAAAAHARKPHSRVQRVRSTWKEISAAEGEAALSESGEVTPADCACAGTVALHASLAAR</sequence>
<gene>
    <name evidence="1" type="ORF">K3G42_025909</name>
</gene>
<reference evidence="1" key="1">
    <citation type="submission" date="2021-08" db="EMBL/GenBank/DDBJ databases">
        <title>The first chromosome-level gecko genome reveals the dynamic sex chromosomes of Neotropical dwarf geckos (Sphaerodactylidae: Sphaerodactylus).</title>
        <authorList>
            <person name="Pinto B.J."/>
            <person name="Keating S.E."/>
            <person name="Gamble T."/>
        </authorList>
    </citation>
    <scope>NUCLEOTIDE SEQUENCE</scope>
    <source>
        <strain evidence="1">TG3544</strain>
    </source>
</reference>
<dbReference type="EMBL" id="CM037617">
    <property type="protein sequence ID" value="KAH8005295.1"/>
    <property type="molecule type" value="Genomic_DNA"/>
</dbReference>
<protein>
    <submittedName>
        <fullName evidence="1">Uncharacterized protein</fullName>
    </submittedName>
</protein>
<comment type="caution">
    <text evidence="1">The sequence shown here is derived from an EMBL/GenBank/DDBJ whole genome shotgun (WGS) entry which is preliminary data.</text>
</comment>
<dbReference type="Proteomes" id="UP000827872">
    <property type="component" value="Linkage Group LG04"/>
</dbReference>
<name>A0ACB8FID5_9SAUR</name>
<evidence type="ECO:0000313" key="1">
    <source>
        <dbReference type="EMBL" id="KAH8005295.1"/>
    </source>
</evidence>
<keyword evidence="2" id="KW-1185">Reference proteome</keyword>
<evidence type="ECO:0000313" key="2">
    <source>
        <dbReference type="Proteomes" id="UP000827872"/>
    </source>
</evidence>